<keyword evidence="5" id="KW-1185">Reference proteome</keyword>
<dbReference type="Proteomes" id="UP001497482">
    <property type="component" value="Chromosome 12"/>
</dbReference>
<feature type="region of interest" description="Disordered" evidence="3">
    <location>
        <begin position="1"/>
        <end position="22"/>
    </location>
</feature>
<dbReference type="PANTHER" id="PTHR15635">
    <property type="entry name" value="COILED-COIL DOMAIN CONTAINING PROTEIN 9"/>
    <property type="match status" value="1"/>
</dbReference>
<dbReference type="AlphaFoldDB" id="A0AAV2JI68"/>
<sequence length="192" mass="20964">MDESNSSDMLPKKHHDKNLELDKKIEALRRKNAALMKRYQEVEEDKKKAEEEGMALQSRKGKADDLSITICKSTSDGRMVTAKPMTTGSEQDRVGDGPSPSAGRGQRKELTVTMPVKKGKRVVTEKSPELSDAASDDGQSRHVESMRVKAAHIPKTDTAAQVCTPSPAPHPVSSPLSCVCMVQSSNHKLCSH</sequence>
<name>A0AAV2JI68_KNICA</name>
<protein>
    <submittedName>
        <fullName evidence="4">Uncharacterized protein</fullName>
    </submittedName>
</protein>
<proteinExistence type="predicted"/>
<feature type="compositionally biased region" description="Basic and acidic residues" evidence="3">
    <location>
        <begin position="41"/>
        <end position="51"/>
    </location>
</feature>
<evidence type="ECO:0000256" key="2">
    <source>
        <dbReference type="ARBA" id="ARBA00023054"/>
    </source>
</evidence>
<dbReference type="EMBL" id="OZ035834">
    <property type="protein sequence ID" value="CAL1574974.1"/>
    <property type="molecule type" value="Genomic_DNA"/>
</dbReference>
<evidence type="ECO:0000256" key="3">
    <source>
        <dbReference type="SAM" id="MobiDB-lite"/>
    </source>
</evidence>
<accession>A0AAV2JI68</accession>
<reference evidence="4 5" key="1">
    <citation type="submission" date="2024-04" db="EMBL/GenBank/DDBJ databases">
        <authorList>
            <person name="Waldvogel A.-M."/>
            <person name="Schoenle A."/>
        </authorList>
    </citation>
    <scope>NUCLEOTIDE SEQUENCE [LARGE SCALE GENOMIC DNA]</scope>
</reference>
<dbReference type="InterPro" id="IPR029336">
    <property type="entry name" value="DUF4594"/>
</dbReference>
<organism evidence="4 5">
    <name type="scientific">Knipowitschia caucasica</name>
    <name type="common">Caucasian dwarf goby</name>
    <name type="synonym">Pomatoschistus caucasicus</name>
    <dbReference type="NCBI Taxonomy" id="637954"/>
    <lineage>
        <taxon>Eukaryota</taxon>
        <taxon>Metazoa</taxon>
        <taxon>Chordata</taxon>
        <taxon>Craniata</taxon>
        <taxon>Vertebrata</taxon>
        <taxon>Euteleostomi</taxon>
        <taxon>Actinopterygii</taxon>
        <taxon>Neopterygii</taxon>
        <taxon>Teleostei</taxon>
        <taxon>Neoteleostei</taxon>
        <taxon>Acanthomorphata</taxon>
        <taxon>Gobiaria</taxon>
        <taxon>Gobiiformes</taxon>
        <taxon>Gobioidei</taxon>
        <taxon>Gobiidae</taxon>
        <taxon>Gobiinae</taxon>
        <taxon>Knipowitschia</taxon>
    </lineage>
</organism>
<evidence type="ECO:0000256" key="1">
    <source>
        <dbReference type="ARBA" id="ARBA00022553"/>
    </source>
</evidence>
<keyword evidence="1" id="KW-0597">Phosphoprotein</keyword>
<evidence type="ECO:0000313" key="5">
    <source>
        <dbReference type="Proteomes" id="UP001497482"/>
    </source>
</evidence>
<gene>
    <name evidence="4" type="ORF">KC01_LOCUS6635</name>
</gene>
<feature type="region of interest" description="Disordered" evidence="3">
    <location>
        <begin position="41"/>
        <end position="141"/>
    </location>
</feature>
<keyword evidence="2" id="KW-0175">Coiled coil</keyword>
<evidence type="ECO:0000313" key="4">
    <source>
        <dbReference type="EMBL" id="CAL1574974.1"/>
    </source>
</evidence>
<dbReference type="PANTHER" id="PTHR15635:SF10">
    <property type="entry name" value="COILED-COIL DOMAIN-CONTAINING PROTEIN 9B"/>
    <property type="match status" value="1"/>
</dbReference>